<dbReference type="Gene3D" id="2.130.10.10">
    <property type="entry name" value="YVTN repeat-like/Quinoprotein amine dehydrogenase"/>
    <property type="match status" value="1"/>
</dbReference>
<dbReference type="InterPro" id="IPR051972">
    <property type="entry name" value="Glutamate-rich_WD_repeat"/>
</dbReference>
<dbReference type="EMBL" id="LGAV01000004">
    <property type="protein sequence ID" value="KOS13909.1"/>
    <property type="molecule type" value="Genomic_DNA"/>
</dbReference>
<evidence type="ECO:0000256" key="2">
    <source>
        <dbReference type="ARBA" id="ARBA00022574"/>
    </source>
</evidence>
<dbReference type="InterPro" id="IPR059104">
    <property type="entry name" value="Beta-prop_EIPR1-like"/>
</dbReference>
<proteinExistence type="predicted"/>
<keyword evidence="2 6" id="KW-0853">WD repeat</keyword>
<evidence type="ECO:0000256" key="4">
    <source>
        <dbReference type="ARBA" id="ARBA00023242"/>
    </source>
</evidence>
<dbReference type="GO" id="GO:0005730">
    <property type="term" value="C:nucleolus"/>
    <property type="evidence" value="ECO:0007669"/>
    <property type="project" value="TreeGrafter"/>
</dbReference>
<comment type="subcellular location">
    <subcellularLocation>
        <location evidence="1">Nucleus</location>
    </subcellularLocation>
</comment>
<evidence type="ECO:0000256" key="7">
    <source>
        <dbReference type="SAM" id="MobiDB-lite"/>
    </source>
</evidence>
<feature type="region of interest" description="Disordered" evidence="7">
    <location>
        <begin position="1"/>
        <end position="43"/>
    </location>
</feature>
<dbReference type="PROSITE" id="PS50294">
    <property type="entry name" value="WD_REPEATS_REGION"/>
    <property type="match status" value="3"/>
</dbReference>
<dbReference type="InterPro" id="IPR020472">
    <property type="entry name" value="WD40_PAC1"/>
</dbReference>
<dbReference type="AlphaFoldDB" id="A0A0M9VP05"/>
<evidence type="ECO:0000256" key="6">
    <source>
        <dbReference type="PROSITE-ProRule" id="PRU00221"/>
    </source>
</evidence>
<dbReference type="STRING" id="77020.A0A0M9VP05"/>
<evidence type="ECO:0000313" key="11">
    <source>
        <dbReference type="Proteomes" id="UP000037751"/>
    </source>
</evidence>
<evidence type="ECO:0000256" key="3">
    <source>
        <dbReference type="ARBA" id="ARBA00022737"/>
    </source>
</evidence>
<dbReference type="VEuPathDB" id="FungiDB:Malapachy_3846"/>
<dbReference type="InterPro" id="IPR019775">
    <property type="entry name" value="WD40_repeat_CS"/>
</dbReference>
<dbReference type="PANTHER" id="PTHR45903">
    <property type="entry name" value="GLUTAMATE-RICH WD REPEAT-CONTAINING PROTEIN 1"/>
    <property type="match status" value="1"/>
</dbReference>
<dbReference type="InterPro" id="IPR001680">
    <property type="entry name" value="WD40_rpt"/>
</dbReference>
<dbReference type="RefSeq" id="XP_017991541.1">
    <property type="nucleotide sequence ID" value="XM_018138305.1"/>
</dbReference>
<dbReference type="Pfam" id="PF23609">
    <property type="entry name" value="Beta-prop_EIPR1"/>
    <property type="match status" value="1"/>
</dbReference>
<name>A0A0M9VP05_9BASI</name>
<evidence type="ECO:0000256" key="5">
    <source>
        <dbReference type="ARBA" id="ARBA00040876"/>
    </source>
</evidence>
<dbReference type="Proteomes" id="UP000037751">
    <property type="component" value="Unassembled WGS sequence"/>
</dbReference>
<evidence type="ECO:0000259" key="9">
    <source>
        <dbReference type="Pfam" id="PF23609"/>
    </source>
</evidence>
<dbReference type="PROSITE" id="PS50082">
    <property type="entry name" value="WD_REPEATS_2"/>
    <property type="match status" value="3"/>
</dbReference>
<dbReference type="GeneID" id="28730181"/>
<dbReference type="InterPro" id="IPR036322">
    <property type="entry name" value="WD40_repeat_dom_sf"/>
</dbReference>
<dbReference type="InterPro" id="IPR022052">
    <property type="entry name" value="Histone-bd_RBBP4-like_N"/>
</dbReference>
<evidence type="ECO:0000313" key="10">
    <source>
        <dbReference type="EMBL" id="KOS13909.1"/>
    </source>
</evidence>
<keyword evidence="4" id="KW-0539">Nucleus</keyword>
<dbReference type="PROSITE" id="PS00678">
    <property type="entry name" value="WD_REPEATS_1"/>
    <property type="match status" value="1"/>
</dbReference>
<organism evidence="10 11">
    <name type="scientific">Malassezia pachydermatis</name>
    <dbReference type="NCBI Taxonomy" id="77020"/>
    <lineage>
        <taxon>Eukaryota</taxon>
        <taxon>Fungi</taxon>
        <taxon>Dikarya</taxon>
        <taxon>Basidiomycota</taxon>
        <taxon>Ustilaginomycotina</taxon>
        <taxon>Malasseziomycetes</taxon>
        <taxon>Malasseziales</taxon>
        <taxon>Malasseziaceae</taxon>
        <taxon>Malassezia</taxon>
    </lineage>
</organism>
<feature type="domain" description="EIPR1-like beta-propeller" evidence="9">
    <location>
        <begin position="283"/>
        <end position="443"/>
    </location>
</feature>
<dbReference type="SMART" id="SM00320">
    <property type="entry name" value="WD40"/>
    <property type="match status" value="5"/>
</dbReference>
<dbReference type="PRINTS" id="PR00320">
    <property type="entry name" value="GPROTEINBRPT"/>
</dbReference>
<dbReference type="OrthoDB" id="2161379at2759"/>
<feature type="domain" description="Histone-binding protein RBBP4-like N-terminal" evidence="8">
    <location>
        <begin position="94"/>
        <end position="160"/>
    </location>
</feature>
<keyword evidence="3" id="KW-0677">Repeat</keyword>
<dbReference type="InterPro" id="IPR015943">
    <property type="entry name" value="WD40/YVTN_repeat-like_dom_sf"/>
</dbReference>
<accession>A0A0M9VP05</accession>
<feature type="repeat" description="WD" evidence="6">
    <location>
        <begin position="362"/>
        <end position="404"/>
    </location>
</feature>
<dbReference type="PANTHER" id="PTHR45903:SF1">
    <property type="entry name" value="GLUTAMATE-RICH WD REPEAT-CONTAINING PROTEIN 1"/>
    <property type="match status" value="1"/>
</dbReference>
<feature type="region of interest" description="Disordered" evidence="7">
    <location>
        <begin position="159"/>
        <end position="180"/>
    </location>
</feature>
<sequence>MSKRTLADGEVAPDAERPRVDGATDASVPPHDEGMGEFEDPFEDEIESDGEVVNNQGEMELEEVENEALDDEETSAPPTEAYMPGVMPLEEGQTLVPDQSAYHMLHRMNVTWPCLSFDFLRDHLGSQRQTMPHTAYFVAGTQADTAKNNEVLVMKASAMHRTSRDDANSDDEDDDEDDDVDEDAVLEYKSIPHLGGINRIRAAPTTTPTSDLEPCLDPYPVATWSEIGKVHIWDVRPLYNALNQPGTTIDKKKVQTPLFTVSSHRTEGFAMDWGGVLGGGSSGKGGHLRLVTGDMHSKIFLTTSNNTGFTTHATPFESHTSSVEDLQWSPAEPTVFASCSADRSIRIWDVRVKSHRSALTVDAAHEQDVNVISWNRGTQYLLLSGGDDGALNVWDMRAFKNTQRSTPVAHFQWHRAPISSVEWHPEEDSIFAASGRDDQVTLWDLGVEHDDEEQAAQMPTGPNGEPVPSQLLFCHHGASDIKEVHWHPQIPGMLGTTSSDGFHFFKTISV</sequence>
<reference evidence="10 11" key="1">
    <citation type="submission" date="2015-07" db="EMBL/GenBank/DDBJ databases">
        <title>Draft Genome Sequence of Malassezia furfur CBS1878 and Malassezia pachydermatis CBS1879.</title>
        <authorList>
            <person name="Triana S."/>
            <person name="Ohm R."/>
            <person name="Gonzalez A."/>
            <person name="DeCock H."/>
            <person name="Restrepo S."/>
            <person name="Celis A."/>
        </authorList>
    </citation>
    <scope>NUCLEOTIDE SEQUENCE [LARGE SCALE GENOMIC DNA]</scope>
    <source>
        <strain evidence="10 11">CBS 1879</strain>
    </source>
</reference>
<feature type="compositionally biased region" description="Acidic residues" evidence="7">
    <location>
        <begin position="168"/>
        <end position="180"/>
    </location>
</feature>
<protein>
    <recommendedName>
        <fullName evidence="5">Glutamate-rich WD repeat-containing protein 1</fullName>
    </recommendedName>
</protein>
<feature type="repeat" description="WD" evidence="6">
    <location>
        <begin position="316"/>
        <end position="358"/>
    </location>
</feature>
<keyword evidence="11" id="KW-1185">Reference proteome</keyword>
<dbReference type="Pfam" id="PF12265">
    <property type="entry name" value="CAF1C_H4-bd"/>
    <property type="match status" value="1"/>
</dbReference>
<gene>
    <name evidence="10" type="ORF">Malapachy_3846</name>
</gene>
<evidence type="ECO:0000259" key="8">
    <source>
        <dbReference type="Pfam" id="PF12265"/>
    </source>
</evidence>
<dbReference type="SUPFAM" id="SSF50978">
    <property type="entry name" value="WD40 repeat-like"/>
    <property type="match status" value="1"/>
</dbReference>
<comment type="caution">
    <text evidence="10">The sequence shown here is derived from an EMBL/GenBank/DDBJ whole genome shotgun (WGS) entry which is preliminary data.</text>
</comment>
<feature type="repeat" description="WD" evidence="6">
    <location>
        <begin position="411"/>
        <end position="445"/>
    </location>
</feature>
<evidence type="ECO:0000256" key="1">
    <source>
        <dbReference type="ARBA" id="ARBA00004123"/>
    </source>
</evidence>
<dbReference type="GO" id="GO:0042254">
    <property type="term" value="P:ribosome biogenesis"/>
    <property type="evidence" value="ECO:0007669"/>
    <property type="project" value="TreeGrafter"/>
</dbReference>